<evidence type="ECO:0000259" key="4">
    <source>
        <dbReference type="Pfam" id="PF14383"/>
    </source>
</evidence>
<feature type="domain" description="DUF3741" evidence="4">
    <location>
        <begin position="91"/>
        <end position="113"/>
    </location>
</feature>
<evidence type="ECO:0000313" key="6">
    <source>
        <dbReference type="EMBL" id="KAG6692938.1"/>
    </source>
</evidence>
<evidence type="ECO:0000313" key="5">
    <source>
        <dbReference type="EMBL" id="KAG6640006.1"/>
    </source>
</evidence>
<dbReference type="Proteomes" id="UP000811609">
    <property type="component" value="Chromosome 10"/>
</dbReference>
<accession>A0A8T1P5V5</accession>
<feature type="region of interest" description="Disordered" evidence="1">
    <location>
        <begin position="106"/>
        <end position="158"/>
    </location>
</feature>
<feature type="region of interest" description="Disordered" evidence="1">
    <location>
        <begin position="700"/>
        <end position="732"/>
    </location>
</feature>
<feature type="compositionally biased region" description="Basic and acidic residues" evidence="1">
    <location>
        <begin position="122"/>
        <end position="158"/>
    </location>
</feature>
<keyword evidence="7" id="KW-1185">Reference proteome</keyword>
<dbReference type="Pfam" id="PF14309">
    <property type="entry name" value="DUF4378"/>
    <property type="match status" value="1"/>
</dbReference>
<dbReference type="InterPro" id="IPR025486">
    <property type="entry name" value="DUF4378"/>
</dbReference>
<dbReference type="InterPro" id="IPR032795">
    <property type="entry name" value="DUF3741-assoc"/>
</dbReference>
<proteinExistence type="predicted"/>
<dbReference type="Pfam" id="PF14383">
    <property type="entry name" value="VARLMGL"/>
    <property type="match status" value="1"/>
</dbReference>
<sequence>MDNFQEKGSKIAGIDDRTSGGRFFSTGRTPRGNKKVQQQRNFLKLASDSTPCSSGTADENSFTFELGWRYLNQVVGTPMKKLLAEEMLRETEYKRRSPSVIARLMGLDGLPPRQPAHKQQKKSSENYIKRATSVERAPKSGSFYDHRSSRRNSKEQEEFKDVYEVLETSKIESSSCSSLGLTNSKLSDAEMAFIQPKFMDAKHLSSDQKLQYMKEYHDALEVPDSNKDRLLKFLQQPDSLFTKHVHDLRGAPPQTHQGCMAAKELSGAHKYESGELGKSVRQTLRSPQNHCDGLFAYPDCRYANALNMTKTPFEQKDDLVPLPTTIVVLKPNIGKAKNGTSCDSSPCSSHASLSDCRVHTEFPSSKNRKGDLKGAKNFPDSVGLSSHKSRESRELAREITKKMRNSFGSGSMKISSAGFRGYAGDESSCDMSGNESEAITVESRNSFDLSNRYKPSSYLLAESSVSKEAKKRLSERWKMTNKSQEQGVVSKGSTLAEMLAIPDKYLMPADLNGMIVGDKINDKFSSNDRPNGWVEPLGISSRDGWMDGSIRNLSRSRSLPASSSAFGSPKTSIHSETFYHKTYLMPKEASRKEKSKRIKGYSDGRHGPVPRKSRSSSKKSHSSSCTVRESKDCLVEVHTSQNQVVASFERIDLAEKDVMIFESLVSIDNHASPVPKNVGEVREETMAMPSETPDELLREISGGKGGKDDISAGGQDILTTQEPSMGSFEEGSVSLLHPLPGLESPISSKDADQPSPVSVMEAPFTDDLSSCSECFESLSADLHGLRMQLQLLKLESETSAEGPMLISCDEDVGEGSVLNEKGVCGTEESWQPTYIIDVLNESGFNDCDPNTFTAIWHSLECPVDPIVFEELEKKYHGRTSCARSERRLLFDRINSALLEIHQQFMRSHPWVKPATMAGSKWIKDGFQDCFSVLLAEQEVEKLNEDILGNVLTRESWWLGLGDGIDVIGGEIERLLTDELVAEFLAL</sequence>
<evidence type="ECO:0000259" key="3">
    <source>
        <dbReference type="Pfam" id="PF14309"/>
    </source>
</evidence>
<feature type="compositionally biased region" description="Basic and acidic residues" evidence="1">
    <location>
        <begin position="1"/>
        <end position="19"/>
    </location>
</feature>
<evidence type="ECO:0000313" key="7">
    <source>
        <dbReference type="Proteomes" id="UP000811609"/>
    </source>
</evidence>
<evidence type="ECO:0000259" key="2">
    <source>
        <dbReference type="Pfam" id="PF12552"/>
    </source>
</evidence>
<dbReference type="InterPro" id="IPR022212">
    <property type="entry name" value="DUF3741"/>
</dbReference>
<name>A0A8T1P5V5_CARIL</name>
<evidence type="ECO:0008006" key="8">
    <source>
        <dbReference type="Google" id="ProtNLM"/>
    </source>
</evidence>
<feature type="domain" description="DUF4378" evidence="3">
    <location>
        <begin position="833"/>
        <end position="982"/>
    </location>
</feature>
<dbReference type="PANTHER" id="PTHR46836">
    <property type="entry name" value="AFADIN"/>
    <property type="match status" value="1"/>
</dbReference>
<feature type="domain" description="DUF3741" evidence="2">
    <location>
        <begin position="196"/>
        <end position="239"/>
    </location>
</feature>
<protein>
    <recommendedName>
        <fullName evidence="8">DUF4378 domain-containing protein</fullName>
    </recommendedName>
</protein>
<dbReference type="AlphaFoldDB" id="A0A8T1P5V5"/>
<dbReference type="EMBL" id="CM031834">
    <property type="protein sequence ID" value="KAG6692938.1"/>
    <property type="molecule type" value="Genomic_DNA"/>
</dbReference>
<feature type="region of interest" description="Disordered" evidence="1">
    <location>
        <begin position="588"/>
        <end position="629"/>
    </location>
</feature>
<reference evidence="5" key="1">
    <citation type="submission" date="2020-12" db="EMBL/GenBank/DDBJ databases">
        <title>WGS assembly of Carya illinoinensis cv. Pawnee.</title>
        <authorList>
            <person name="Platts A."/>
            <person name="Shu S."/>
            <person name="Wright S."/>
            <person name="Barry K."/>
            <person name="Edger P."/>
            <person name="Pires J.C."/>
            <person name="Schmutz J."/>
        </authorList>
    </citation>
    <scope>NUCLEOTIDE SEQUENCE</scope>
    <source>
        <tissue evidence="5">Leaf</tissue>
    </source>
</reference>
<dbReference type="PANTHER" id="PTHR46836:SF8">
    <property type="entry name" value="AFADIN"/>
    <property type="match status" value="1"/>
</dbReference>
<organism evidence="5 7">
    <name type="scientific">Carya illinoinensis</name>
    <name type="common">Pecan</name>
    <dbReference type="NCBI Taxonomy" id="32201"/>
    <lineage>
        <taxon>Eukaryota</taxon>
        <taxon>Viridiplantae</taxon>
        <taxon>Streptophyta</taxon>
        <taxon>Embryophyta</taxon>
        <taxon>Tracheophyta</taxon>
        <taxon>Spermatophyta</taxon>
        <taxon>Magnoliopsida</taxon>
        <taxon>eudicotyledons</taxon>
        <taxon>Gunneridae</taxon>
        <taxon>Pentapetalae</taxon>
        <taxon>rosids</taxon>
        <taxon>fabids</taxon>
        <taxon>Fagales</taxon>
        <taxon>Juglandaceae</taxon>
        <taxon>Carya</taxon>
    </lineage>
</organism>
<feature type="region of interest" description="Disordered" evidence="1">
    <location>
        <begin position="362"/>
        <end position="393"/>
    </location>
</feature>
<reference evidence="6" key="2">
    <citation type="submission" date="2021-01" db="EMBL/GenBank/DDBJ databases">
        <authorList>
            <person name="Lovell J.T."/>
            <person name="Bentley N."/>
            <person name="Bhattarai G."/>
            <person name="Jenkins J.W."/>
            <person name="Sreedasyam A."/>
            <person name="Alarcon Y."/>
            <person name="Bock C."/>
            <person name="Boston L."/>
            <person name="Carlson J."/>
            <person name="Cervantes K."/>
            <person name="Clermont K."/>
            <person name="Krom N."/>
            <person name="Kubenka K."/>
            <person name="Mamidi S."/>
            <person name="Mattison C."/>
            <person name="Monteros M."/>
            <person name="Pisani C."/>
            <person name="Plott C."/>
            <person name="Rajasekar S."/>
            <person name="Rhein H.S."/>
            <person name="Rohla C."/>
            <person name="Song M."/>
            <person name="Hilaire R.S."/>
            <person name="Shu S."/>
            <person name="Wells L."/>
            <person name="Wang X."/>
            <person name="Webber J."/>
            <person name="Heerema R.J."/>
            <person name="Klein P."/>
            <person name="Conner P."/>
            <person name="Grauke L."/>
            <person name="Grimwood J."/>
            <person name="Schmutz J."/>
            <person name="Randall J.J."/>
        </authorList>
    </citation>
    <scope>NUCLEOTIDE SEQUENCE</scope>
    <source>
        <tissue evidence="6">Leaf</tissue>
    </source>
</reference>
<dbReference type="EMBL" id="CM031818">
    <property type="protein sequence ID" value="KAG6640006.1"/>
    <property type="molecule type" value="Genomic_DNA"/>
</dbReference>
<feature type="compositionally biased region" description="Basic residues" evidence="1">
    <location>
        <begin position="608"/>
        <end position="621"/>
    </location>
</feature>
<dbReference type="Proteomes" id="UP000811246">
    <property type="component" value="Chromosome 10"/>
</dbReference>
<comment type="caution">
    <text evidence="5">The sequence shown here is derived from an EMBL/GenBank/DDBJ whole genome shotgun (WGS) entry which is preliminary data.</text>
</comment>
<gene>
    <name evidence="5" type="ORF">CIPAW_10G141600</name>
    <name evidence="6" type="ORF">I3842_10G139200</name>
</gene>
<evidence type="ECO:0000256" key="1">
    <source>
        <dbReference type="SAM" id="MobiDB-lite"/>
    </source>
</evidence>
<feature type="region of interest" description="Disordered" evidence="1">
    <location>
        <begin position="1"/>
        <end position="37"/>
    </location>
</feature>
<dbReference type="Pfam" id="PF12552">
    <property type="entry name" value="DUF3741"/>
    <property type="match status" value="1"/>
</dbReference>